<dbReference type="EMBL" id="JADKFW010000005">
    <property type="protein sequence ID" value="MBK9717698.1"/>
    <property type="molecule type" value="Genomic_DNA"/>
</dbReference>
<accession>A0A9D7S9G7</accession>
<organism evidence="3 4">
    <name type="scientific">Candidatus Defluviibacterium haderslevense</name>
    <dbReference type="NCBI Taxonomy" id="2981993"/>
    <lineage>
        <taxon>Bacteria</taxon>
        <taxon>Pseudomonadati</taxon>
        <taxon>Bacteroidota</taxon>
        <taxon>Saprospiria</taxon>
        <taxon>Saprospirales</taxon>
        <taxon>Saprospiraceae</taxon>
        <taxon>Candidatus Defluviibacterium</taxon>
    </lineage>
</organism>
<evidence type="ECO:0000259" key="2">
    <source>
        <dbReference type="Pfam" id="PF18962"/>
    </source>
</evidence>
<dbReference type="NCBIfam" id="TIGR04183">
    <property type="entry name" value="Por_Secre_tail"/>
    <property type="match status" value="1"/>
</dbReference>
<dbReference type="Pfam" id="PF18962">
    <property type="entry name" value="Por_Secre_tail"/>
    <property type="match status" value="1"/>
</dbReference>
<proteinExistence type="predicted"/>
<name>A0A9D7S9G7_9BACT</name>
<keyword evidence="1" id="KW-0732">Signal</keyword>
<gene>
    <name evidence="3" type="ORF">IPO85_09330</name>
</gene>
<dbReference type="AlphaFoldDB" id="A0A9D7S9G7"/>
<feature type="domain" description="Secretion system C-terminal sorting" evidence="2">
    <location>
        <begin position="427"/>
        <end position="489"/>
    </location>
</feature>
<dbReference type="InterPro" id="IPR026444">
    <property type="entry name" value="Secre_tail"/>
</dbReference>
<comment type="caution">
    <text evidence="3">The sequence shown here is derived from an EMBL/GenBank/DDBJ whole genome shotgun (WGS) entry which is preliminary data.</text>
</comment>
<evidence type="ECO:0000313" key="3">
    <source>
        <dbReference type="EMBL" id="MBK9717698.1"/>
    </source>
</evidence>
<feature type="chain" id="PRO_5038648175" evidence="1">
    <location>
        <begin position="22"/>
        <end position="491"/>
    </location>
</feature>
<evidence type="ECO:0000313" key="4">
    <source>
        <dbReference type="Proteomes" id="UP000808349"/>
    </source>
</evidence>
<protein>
    <submittedName>
        <fullName evidence="3">T9SS type A sorting domain-containing protein</fullName>
    </submittedName>
</protein>
<dbReference type="Proteomes" id="UP000808349">
    <property type="component" value="Unassembled WGS sequence"/>
</dbReference>
<sequence length="491" mass="55657">MKITKSLFLFLSIILCNAAIAQTLVIDSSFGTNGLIELRTTTRLQLTSHLSSNIYFIDDNLIYYFDSLGNTRKDILHSSPEPFVNTESYFGANVPSIIQDSLLLISYTKLVTGSFATYVRQINLNNPLDSSSWNKGLLRINEINSNKRPSTTDLKQNLFFVFPNFSAGINNYDFNLVSVDQTGINGSLKFNKPTSCNQLVNYYGISTPIVDLNNNIYFRISYFCDQNLANYLVKLNSKFKIDSTFGINGFVQIIDTFCKSVFALIDNRVAIDELNNLYLIYFNGTSPSTPLECRKFDSNGIEDSNYRFNANQNIIQFRKFSAEFASCFDNKKAILYFVTYDDQLNETTLHSISKDGKLLDQYLPNKPLTITGKVFSFLALDSGGFLLGMNYKDSSTIYKLNYTEIANATTNYSSLNAPVKINVKNAIIQISNTHKNIRSLTIYDFQGRSVLQINNKEEIADPIEIHSLTSGIYFLHLEFADNSSYVHKFYK</sequence>
<feature type="signal peptide" evidence="1">
    <location>
        <begin position="1"/>
        <end position="21"/>
    </location>
</feature>
<reference evidence="3 4" key="1">
    <citation type="submission" date="2020-10" db="EMBL/GenBank/DDBJ databases">
        <title>Connecting structure to function with the recovery of over 1000 high-quality activated sludge metagenome-assembled genomes encoding full-length rRNA genes using long-read sequencing.</title>
        <authorList>
            <person name="Singleton C.M."/>
            <person name="Petriglieri F."/>
            <person name="Kristensen J.M."/>
            <person name="Kirkegaard R.H."/>
            <person name="Michaelsen T.Y."/>
            <person name="Andersen M.H."/>
            <person name="Karst S.M."/>
            <person name="Dueholm M.S."/>
            <person name="Nielsen P.H."/>
            <person name="Albertsen M."/>
        </authorList>
    </citation>
    <scope>NUCLEOTIDE SEQUENCE [LARGE SCALE GENOMIC DNA]</scope>
    <source>
        <strain evidence="3">Ribe_18-Q3-R11-54_BAT3C.373</strain>
    </source>
</reference>
<evidence type="ECO:0000256" key="1">
    <source>
        <dbReference type="SAM" id="SignalP"/>
    </source>
</evidence>